<dbReference type="InterPro" id="IPR011050">
    <property type="entry name" value="Pectin_lyase_fold/virulence"/>
</dbReference>
<dbReference type="STRING" id="56110.Oscil6304_1912"/>
<feature type="signal peptide" evidence="2">
    <location>
        <begin position="1"/>
        <end position="29"/>
    </location>
</feature>
<reference evidence="4 5" key="1">
    <citation type="submission" date="2012-06" db="EMBL/GenBank/DDBJ databases">
        <title>Finished chromosome of genome of Oscillatoria acuminata PCC 6304.</title>
        <authorList>
            <consortium name="US DOE Joint Genome Institute"/>
            <person name="Gugger M."/>
            <person name="Coursin T."/>
            <person name="Rippka R."/>
            <person name="Tandeau De Marsac N."/>
            <person name="Huntemann M."/>
            <person name="Wei C.-L."/>
            <person name="Han J."/>
            <person name="Detter J.C."/>
            <person name="Han C."/>
            <person name="Tapia R."/>
            <person name="Davenport K."/>
            <person name="Daligault H."/>
            <person name="Erkkila T."/>
            <person name="Gu W."/>
            <person name="Munk A.C.C."/>
            <person name="Teshima H."/>
            <person name="Xu Y."/>
            <person name="Chain P."/>
            <person name="Chen A."/>
            <person name="Krypides N."/>
            <person name="Mavromatis K."/>
            <person name="Markowitz V."/>
            <person name="Szeto E."/>
            <person name="Ivanova N."/>
            <person name="Mikhailova N."/>
            <person name="Ovchinnikova G."/>
            <person name="Pagani I."/>
            <person name="Pati A."/>
            <person name="Goodwin L."/>
            <person name="Peters L."/>
            <person name="Pitluck S."/>
            <person name="Woyke T."/>
            <person name="Kerfeld C."/>
        </authorList>
    </citation>
    <scope>NUCLEOTIDE SEQUENCE [LARGE SCALE GENOMIC DNA]</scope>
    <source>
        <strain evidence="4 5">PCC 6304</strain>
    </source>
</reference>
<feature type="region of interest" description="Disordered" evidence="1">
    <location>
        <begin position="860"/>
        <end position="1066"/>
    </location>
</feature>
<evidence type="ECO:0000313" key="5">
    <source>
        <dbReference type="Proteomes" id="UP000010367"/>
    </source>
</evidence>
<feature type="chain" id="PRO_5003935837" evidence="2">
    <location>
        <begin position="30"/>
        <end position="1667"/>
    </location>
</feature>
<dbReference type="Pfam" id="PF12770">
    <property type="entry name" value="CHAT"/>
    <property type="match status" value="1"/>
</dbReference>
<evidence type="ECO:0000256" key="2">
    <source>
        <dbReference type="SAM" id="SignalP"/>
    </source>
</evidence>
<feature type="compositionally biased region" description="Acidic residues" evidence="1">
    <location>
        <begin position="904"/>
        <end position="931"/>
    </location>
</feature>
<feature type="compositionally biased region" description="Low complexity" evidence="1">
    <location>
        <begin position="960"/>
        <end position="998"/>
    </location>
</feature>
<dbReference type="SMART" id="SM00912">
    <property type="entry name" value="Haemagg_act"/>
    <property type="match status" value="1"/>
</dbReference>
<name>K9TFC9_9CYAN</name>
<dbReference type="InterPro" id="IPR024983">
    <property type="entry name" value="CHAT_dom"/>
</dbReference>
<dbReference type="EMBL" id="CP003607">
    <property type="protein sequence ID" value="AFY81582.1"/>
    <property type="molecule type" value="Genomic_DNA"/>
</dbReference>
<dbReference type="OrthoDB" id="433405at2"/>
<feature type="compositionally biased region" description="Low complexity" evidence="1">
    <location>
        <begin position="865"/>
        <end position="878"/>
    </location>
</feature>
<keyword evidence="2" id="KW-0732">Signal</keyword>
<feature type="domain" description="Filamentous haemagglutinin FhaB/tRNA nuclease CdiA-like TPS" evidence="3">
    <location>
        <begin position="33"/>
        <end position="147"/>
    </location>
</feature>
<dbReference type="InterPro" id="IPR008638">
    <property type="entry name" value="FhaB/CdiA-like_TPS"/>
</dbReference>
<dbReference type="InParanoid" id="K9TFC9"/>
<dbReference type="HOGENOM" id="CLU_001178_0_0_3"/>
<dbReference type="eggNOG" id="COG3210">
    <property type="taxonomic scope" value="Bacteria"/>
</dbReference>
<dbReference type="InterPro" id="IPR012334">
    <property type="entry name" value="Pectin_lyas_fold"/>
</dbReference>
<evidence type="ECO:0000313" key="4">
    <source>
        <dbReference type="EMBL" id="AFY81582.1"/>
    </source>
</evidence>
<dbReference type="KEGG" id="oac:Oscil6304_1912"/>
<dbReference type="SUPFAM" id="SSF51126">
    <property type="entry name" value="Pectin lyase-like"/>
    <property type="match status" value="1"/>
</dbReference>
<feature type="compositionally biased region" description="Low complexity" evidence="1">
    <location>
        <begin position="889"/>
        <end position="903"/>
    </location>
</feature>
<dbReference type="RefSeq" id="WP_015148226.1">
    <property type="nucleotide sequence ID" value="NC_019693.1"/>
</dbReference>
<dbReference type="PATRIC" id="fig|56110.3.peg.2278"/>
<dbReference type="Pfam" id="PF05860">
    <property type="entry name" value="TPS"/>
    <property type="match status" value="1"/>
</dbReference>
<dbReference type="eggNOG" id="COG4995">
    <property type="taxonomic scope" value="Bacteria"/>
</dbReference>
<gene>
    <name evidence="4" type="ORF">Oscil6304_1912</name>
</gene>
<feature type="compositionally biased region" description="Low complexity" evidence="1">
    <location>
        <begin position="1005"/>
        <end position="1053"/>
    </location>
</feature>
<accession>K9TFC9</accession>
<sequence>MISPIKSIYIGWLFTLSLCGTLTIQPTHAQPIVPGTDTKTQVTPNGNTFNIEGGTVSEDGSNLFHTFTEFGLSAGEIANFMSNSQIQNILTRINGGNPSIINGLIQVTGGQSNLFLMNPSGILFGSGASLNVPGSFMATTADRIGLSGSGSVQWFDAKHTNLYSSLVGSPSQFVFSMPEAGAIVNAGNLGVGPNQNLILLGGSVVSTGTLSAQGSLIVAGVPGQSLVRISQVGHLLSFDVDPYLLQTTPTEQSASPEVRFNPQSLPELLAGGGGSHATGVQINSDGTVTLTGSGLSVEHGDVSNRAIQAQTAIVFATGNLTVAESQLETTGNLHLQADNEVRFVDSPMNPVEVKVGRNLQIRGDTSVTLDLLNHPDSQIQVQGNLMVVSEGNITLDGALQSGGNLRIVNTASQPIAFQSQNELALMAGGDVVFGNYTGGPLRVDAVGSIQGGNISLSIAEEGNPSPGGVHLSAGGRGTSPSSVTDSLELSSGSIVVGDIAIARPDSSVTVQAMGSIQTGAIATEGGNITLSSAWGGIDTTGGNLDASASSNPQGGAIALTAENRIISGDLITENNGIQIKGPLELSDVVTFRTIGSTEDAGGGNIQVTGTINGNVQLNLEAGIGDVVLEGEIGNQVAIAELSIDAQNIDFRSTTTSQGPIAIDATGTVTLGDRLTTTGGTVNITASDAIVTDDITTSGASIHLNSQNSQITTGNLESGAIAADGGTISLRSFAGLSTGAIDTHSTIGAGGNVTLHSEQNDIQASFINTEGATIGGNVSIQTTGAVRIVNSFLSQTGGEFSISTAAPQGGEITITHGRSEFVIGDLDGNGILENGAIAAITTGSGEFLSLGESVSQSRIYLNPNPSLESATSETASESRTTLDEKATNQEETQSSDPSTPSESDSQPEAETPEETDSTTEDSSTDLGEETPPVEETTAVDPDPTPEAPGVESATPEEPVAVSEPAVTPTPEEPVAVSEPAVTPTPEEPVAVSEPAVTPTPEKPVAVSEPAVTPTPEEPVAVSEPAVTPTPEEPVAVSEPAVTPTPEEPVAVSEPQGTDIPRNIPISENQGTVETIPRLEQVIPPPVVEILPSEPVELPIIREVLTEPIAVMPTEILQNPEPLTQTPGPTVEPVAVNSELPAPPPPAIVPPLRTPQSSPMVPPPALPRNDISENARGVVEMEVGNLGSREVPILQIERSPSSIAPSSVEGRVPTAPIEQVEGTVAIPAVEAIASPGKLDSPQLSVQLELEAAAQASIPQIEQMRMQEFYPNQQGPLSEDEAGAKNVRDLLQGIRQEINVNPAVVYAMSLPEELQLVVMTAEGVPIIHTIPTVSRDALRAKVTELLSELTNPRKTNTDSYMSASVQLYQWLIAPIAAELEAQGIDMLMFSLDAGLRGIPLAALHDGEQFLIEKYRLGLIPSVNLTETSYKNLNETRVLAMGASDFKDPSVPSLKAVPVELALISEVFSLEKYFLNEEFTADNLRASRRQQNYDIIHLATHVKFYNEIEYPEGVSVASRRKSYIQFWDEQVPLEQMRQLGLDAGTVELLVLSACETAVGSSEIELGFAGLAVQMGVKSVLASLWQVDDEGTLGLMSEFYQQLSAQEQTIKSEALRQAQLAFLRGEVWMSGDHLVTPRGEIDLPPQITPEMGDRSFAHPYYWAAFTLVGSPW</sequence>
<protein>
    <submittedName>
        <fullName evidence="4">Filamentous hemagglutinin family N-terminal domain protein</fullName>
    </submittedName>
</protein>
<dbReference type="Proteomes" id="UP000010367">
    <property type="component" value="Chromosome"/>
</dbReference>
<keyword evidence="5" id="KW-1185">Reference proteome</keyword>
<organism evidence="4 5">
    <name type="scientific">Oscillatoria acuminata PCC 6304</name>
    <dbReference type="NCBI Taxonomy" id="56110"/>
    <lineage>
        <taxon>Bacteria</taxon>
        <taxon>Bacillati</taxon>
        <taxon>Cyanobacteriota</taxon>
        <taxon>Cyanophyceae</taxon>
        <taxon>Oscillatoriophycideae</taxon>
        <taxon>Oscillatoriales</taxon>
        <taxon>Oscillatoriaceae</taxon>
        <taxon>Oscillatoria</taxon>
    </lineage>
</organism>
<dbReference type="NCBIfam" id="TIGR01901">
    <property type="entry name" value="adhes_NPXG"/>
    <property type="match status" value="1"/>
</dbReference>
<dbReference type="Gene3D" id="2.160.20.10">
    <property type="entry name" value="Single-stranded right-handed beta-helix, Pectin lyase-like"/>
    <property type="match status" value="1"/>
</dbReference>
<proteinExistence type="predicted"/>
<evidence type="ECO:0000259" key="3">
    <source>
        <dbReference type="SMART" id="SM00912"/>
    </source>
</evidence>
<evidence type="ECO:0000256" key="1">
    <source>
        <dbReference type="SAM" id="MobiDB-lite"/>
    </source>
</evidence>